<keyword evidence="12" id="KW-1185">Reference proteome</keyword>
<keyword evidence="5 8" id="KW-0378">Hydrolase</keyword>
<keyword evidence="4 8" id="KW-0547">Nucleotide-binding</keyword>
<evidence type="ECO:0000256" key="4">
    <source>
        <dbReference type="ARBA" id="ARBA00022741"/>
    </source>
</evidence>
<feature type="binding site" evidence="8">
    <location>
        <begin position="11"/>
        <end position="16"/>
    </location>
    <ligand>
        <name>ITP</name>
        <dbReference type="ChEBI" id="CHEBI:61402"/>
    </ligand>
</feature>
<comment type="cofactor">
    <cofactor evidence="8">
        <name>Mg(2+)</name>
        <dbReference type="ChEBI" id="CHEBI:18420"/>
    </cofactor>
    <cofactor evidence="8">
        <name>Mn(2+)</name>
        <dbReference type="ChEBI" id="CHEBI:29035"/>
    </cofactor>
    <text evidence="8">Binds 1 divalent metal cation per subunit; can use either Mg(2+) or Mn(2+).</text>
</comment>
<accession>A0ABP0F5T5</accession>
<comment type="subcellular location">
    <subcellularLocation>
        <location evidence="8">Cytoplasm</location>
    </subcellularLocation>
</comment>
<evidence type="ECO:0000313" key="12">
    <source>
        <dbReference type="Proteomes" id="UP001642483"/>
    </source>
</evidence>
<dbReference type="InterPro" id="IPR002637">
    <property type="entry name" value="RdgB/HAM1"/>
</dbReference>
<dbReference type="InterPro" id="IPR029001">
    <property type="entry name" value="ITPase-like_fam"/>
</dbReference>
<dbReference type="CDD" id="cd00515">
    <property type="entry name" value="HAM1"/>
    <property type="match status" value="1"/>
</dbReference>
<dbReference type="HAMAP" id="MF_03148">
    <property type="entry name" value="HAM1_NTPase"/>
    <property type="match status" value="1"/>
</dbReference>
<gene>
    <name evidence="10" type="ORF">CVLEPA_LOCUS4566</name>
    <name evidence="11" type="ORF">CVLEPA_LOCUS4682</name>
</gene>
<organism evidence="11 12">
    <name type="scientific">Clavelina lepadiformis</name>
    <name type="common">Light-bulb sea squirt</name>
    <name type="synonym">Ascidia lepadiformis</name>
    <dbReference type="NCBI Taxonomy" id="159417"/>
    <lineage>
        <taxon>Eukaryota</taxon>
        <taxon>Metazoa</taxon>
        <taxon>Chordata</taxon>
        <taxon>Tunicata</taxon>
        <taxon>Ascidiacea</taxon>
        <taxon>Aplousobranchia</taxon>
        <taxon>Clavelinidae</taxon>
        <taxon>Clavelina</taxon>
    </lineage>
</organism>
<comment type="subunit">
    <text evidence="8">Homodimer.</text>
</comment>
<protein>
    <recommendedName>
        <fullName evidence="8">Inosine triphosphate pyrophosphatase</fullName>
        <shortName evidence="8">ITPase</shortName>
        <shortName evidence="8">Inosine triphosphatase</shortName>
        <ecNumber evidence="8">3.6.1.66</ecNumber>
    </recommendedName>
    <alternativeName>
        <fullName evidence="8">Non-canonical purine NTP pyrophosphatase</fullName>
    </alternativeName>
    <alternativeName>
        <fullName evidence="8">Non-standard purine NTP pyrophosphatase</fullName>
    </alternativeName>
    <alternativeName>
        <fullName evidence="8">Nucleoside-triphosphate diphosphatase</fullName>
    </alternativeName>
    <alternativeName>
        <fullName evidence="8">Nucleoside-triphosphate pyrophosphatase</fullName>
        <shortName evidence="8">NTPase</shortName>
    </alternativeName>
    <alternativeName>
        <fullName evidence="8">XTP/dITP diphosphatase</fullName>
    </alternativeName>
</protein>
<sequence>MASKNTINFVTGNKNKLKEVVAFLKGNEAFEVKSVALDLPEYQGEPDDVSIAKCKEAVRRLEGPVLIEDTCLCFNAMKGLPGPYIKWFLQKLGPEGIYKMLDGWDDKSGYALCTFAFCSATTNNDVMLFRGKCEGMIVPPRGPRNFGWDPCFQPHGYEQTYAEMTPELKNSISHRGRALSALADFFNNQKEIS</sequence>
<evidence type="ECO:0000256" key="3">
    <source>
        <dbReference type="ARBA" id="ARBA00022723"/>
    </source>
</evidence>
<evidence type="ECO:0000256" key="9">
    <source>
        <dbReference type="RuleBase" id="RU003781"/>
    </source>
</evidence>
<comment type="catalytic activity">
    <reaction evidence="8">
        <text>XTP + H2O = XMP + diphosphate + H(+)</text>
        <dbReference type="Rhea" id="RHEA:28610"/>
        <dbReference type="ChEBI" id="CHEBI:15377"/>
        <dbReference type="ChEBI" id="CHEBI:15378"/>
        <dbReference type="ChEBI" id="CHEBI:33019"/>
        <dbReference type="ChEBI" id="CHEBI:57464"/>
        <dbReference type="ChEBI" id="CHEBI:61314"/>
        <dbReference type="EC" id="3.6.1.66"/>
    </reaction>
</comment>
<keyword evidence="6 8" id="KW-0460">Magnesium</keyword>
<dbReference type="EMBL" id="CAWYQH010000013">
    <property type="protein sequence ID" value="CAK8674914.1"/>
    <property type="molecule type" value="Genomic_DNA"/>
</dbReference>
<keyword evidence="3 8" id="KW-0479">Metal-binding</keyword>
<keyword evidence="7 8" id="KW-0546">Nucleotide metabolism</keyword>
<feature type="binding site" evidence="8">
    <location>
        <begin position="174"/>
        <end position="175"/>
    </location>
    <ligand>
        <name>ITP</name>
        <dbReference type="ChEBI" id="CHEBI:61402"/>
    </ligand>
</feature>
<evidence type="ECO:0000256" key="8">
    <source>
        <dbReference type="HAMAP-Rule" id="MF_03148"/>
    </source>
</evidence>
<dbReference type="Gene3D" id="3.90.950.10">
    <property type="match status" value="1"/>
</dbReference>
<dbReference type="EC" id="3.6.1.66" evidence="8"/>
<dbReference type="NCBIfam" id="TIGR00042">
    <property type="entry name" value="RdgB/HAM1 family non-canonical purine NTP pyrophosphatase"/>
    <property type="match status" value="1"/>
</dbReference>
<dbReference type="InterPro" id="IPR027502">
    <property type="entry name" value="ITPase"/>
</dbReference>
<dbReference type="SUPFAM" id="SSF52972">
    <property type="entry name" value="ITPase-like"/>
    <property type="match status" value="1"/>
</dbReference>
<evidence type="ECO:0000256" key="6">
    <source>
        <dbReference type="ARBA" id="ARBA00022842"/>
    </source>
</evidence>
<proteinExistence type="inferred from homology"/>
<feature type="binding site" evidence="8">
    <location>
        <position position="41"/>
    </location>
    <ligand>
        <name>Mg(2+)</name>
        <dbReference type="ChEBI" id="CHEBI:18420"/>
    </ligand>
</feature>
<keyword evidence="8" id="KW-0464">Manganese</keyword>
<comment type="catalytic activity">
    <reaction evidence="8">
        <text>ITP + H2O = IMP + diphosphate + H(+)</text>
        <dbReference type="Rhea" id="RHEA:29399"/>
        <dbReference type="ChEBI" id="CHEBI:15377"/>
        <dbReference type="ChEBI" id="CHEBI:15378"/>
        <dbReference type="ChEBI" id="CHEBI:33019"/>
        <dbReference type="ChEBI" id="CHEBI:58053"/>
        <dbReference type="ChEBI" id="CHEBI:61402"/>
        <dbReference type="EC" id="3.6.1.66"/>
    </reaction>
</comment>
<comment type="function">
    <text evidence="8">Pyrophosphatase that hydrolyzes non-canonical purine nucleotides such as inosine triphosphate (ITP), deoxyinosine triphosphate (dITP) or xanthosine 5'-triphosphate (XTP) to their respective monophosphate derivatives. The enzyme does not distinguish between the deoxy- and ribose forms. Probably excludes non-canonical purines from RNA and DNA precursor pools, thus preventing their incorporation into RNA and DNA and avoiding chromosomal lesions.</text>
</comment>
<feature type="binding site" evidence="8">
    <location>
        <begin position="69"/>
        <end position="70"/>
    </location>
    <ligand>
        <name>ITP</name>
        <dbReference type="ChEBI" id="CHEBI:61402"/>
    </ligand>
</feature>
<evidence type="ECO:0000313" key="11">
    <source>
        <dbReference type="EMBL" id="CAK8675057.1"/>
    </source>
</evidence>
<dbReference type="EMBL" id="CAWYQH010000013">
    <property type="protein sequence ID" value="CAK8675057.1"/>
    <property type="molecule type" value="Genomic_DNA"/>
</dbReference>
<evidence type="ECO:0000256" key="1">
    <source>
        <dbReference type="ARBA" id="ARBA00008023"/>
    </source>
</evidence>
<comment type="similarity">
    <text evidence="1 8 9">Belongs to the HAM1 NTPase family.</text>
</comment>
<reference evidence="11 12" key="1">
    <citation type="submission" date="2024-02" db="EMBL/GenBank/DDBJ databases">
        <authorList>
            <person name="Daric V."/>
            <person name="Darras S."/>
        </authorList>
    </citation>
    <scope>NUCLEOTIDE SEQUENCE [LARGE SCALE GENOMIC DNA]</scope>
</reference>
<dbReference type="Pfam" id="PF01725">
    <property type="entry name" value="Ham1p_like"/>
    <property type="match status" value="1"/>
</dbReference>
<evidence type="ECO:0000256" key="7">
    <source>
        <dbReference type="ARBA" id="ARBA00023080"/>
    </source>
</evidence>
<comment type="caution">
    <text evidence="11">The sequence shown here is derived from an EMBL/GenBank/DDBJ whole genome shotgun (WGS) entry which is preliminary data.</text>
</comment>
<dbReference type="Proteomes" id="UP001642483">
    <property type="component" value="Unassembled WGS sequence"/>
</dbReference>
<comment type="catalytic activity">
    <reaction evidence="8">
        <text>dITP + H2O = dIMP + diphosphate + H(+)</text>
        <dbReference type="Rhea" id="RHEA:28342"/>
        <dbReference type="ChEBI" id="CHEBI:15377"/>
        <dbReference type="ChEBI" id="CHEBI:15378"/>
        <dbReference type="ChEBI" id="CHEBI:33019"/>
        <dbReference type="ChEBI" id="CHEBI:61194"/>
        <dbReference type="ChEBI" id="CHEBI:61382"/>
        <dbReference type="EC" id="3.6.1.66"/>
    </reaction>
</comment>
<evidence type="ECO:0000313" key="10">
    <source>
        <dbReference type="EMBL" id="CAK8674914.1"/>
    </source>
</evidence>
<dbReference type="PANTHER" id="PTHR11067">
    <property type="entry name" value="INOSINE TRIPHOSPHATE PYROPHOSPHATASE/HAM1 PROTEIN"/>
    <property type="match status" value="1"/>
</dbReference>
<evidence type="ECO:0000256" key="5">
    <source>
        <dbReference type="ARBA" id="ARBA00022801"/>
    </source>
</evidence>
<feature type="binding site" evidence="8">
    <location>
        <begin position="146"/>
        <end position="149"/>
    </location>
    <ligand>
        <name>ITP</name>
        <dbReference type="ChEBI" id="CHEBI:61402"/>
    </ligand>
</feature>
<dbReference type="PANTHER" id="PTHR11067:SF9">
    <property type="entry name" value="INOSINE TRIPHOSPHATE PYROPHOSPHATASE"/>
    <property type="match status" value="1"/>
</dbReference>
<keyword evidence="2 8" id="KW-0963">Cytoplasm</keyword>
<evidence type="ECO:0000256" key="2">
    <source>
        <dbReference type="ARBA" id="ARBA00022490"/>
    </source>
</evidence>
<name>A0ABP0F5T5_CLALP</name>
<feature type="binding site" evidence="8">
    <location>
        <position position="53"/>
    </location>
    <ligand>
        <name>ITP</name>
        <dbReference type="ChEBI" id="CHEBI:61402"/>
    </ligand>
</feature>
<feature type="binding site" evidence="8">
    <location>
        <position position="169"/>
    </location>
    <ligand>
        <name>ITP</name>
        <dbReference type="ChEBI" id="CHEBI:61402"/>
    </ligand>
</feature>
<feature type="binding site" evidence="8">
    <location>
        <position position="69"/>
    </location>
    <ligand>
        <name>Mg(2+)</name>
        <dbReference type="ChEBI" id="CHEBI:18420"/>
    </ligand>
</feature>